<protein>
    <recommendedName>
        <fullName evidence="12 13">Cardiolipin synthase</fullName>
        <shortName evidence="12">CL synthase</shortName>
        <ecNumber evidence="12 13">2.7.8.-</ecNumber>
    </recommendedName>
</protein>
<dbReference type="PANTHER" id="PTHR21248:SF22">
    <property type="entry name" value="PHOSPHOLIPASE D"/>
    <property type="match status" value="1"/>
</dbReference>
<evidence type="ECO:0000256" key="8">
    <source>
        <dbReference type="ARBA" id="ARBA00023098"/>
    </source>
</evidence>
<comment type="similarity">
    <text evidence="12">Belongs to the phospholipase D family. Cardiolipin synthase subfamily.</text>
</comment>
<feature type="active site" evidence="12">
    <location>
        <position position="197"/>
    </location>
</feature>
<comment type="function">
    <text evidence="12">Catalyzes the reversible phosphatidyl group transfer from one phosphatidylglycerol molecule to another to form cardiolipin (CL) (diphosphatidylglycerol) and glycerol.</text>
</comment>
<dbReference type="GO" id="GO:0008808">
    <property type="term" value="F:cardiolipin synthase activity"/>
    <property type="evidence" value="ECO:0007669"/>
    <property type="project" value="UniProtKB-UniRule"/>
</dbReference>
<sequence>MFHGEREVSSVWAWLMVLITFPGLGLIIYMFLGRNLTSKKIFSLQTQEILGIDKIVENQKRLALKTHAADQLEEESSFVRLFLKNDAALLTLENSVKIFTDGPDKFKQLFADIKAAKHHVNLEYFTIYDDAIGNELANLLTQKAQAGIRVRVLYDQWGSHGRHDKMWRRLRDAGGQVIPFLSPRYVPLTFRINFRDHRKLVVIDGNVGYIGGYNVGDQYLGRSKKFGYWRDTHLRIEGDAVLAIQSRFFTDWNATTKKQQLTFSDDYFPQHQQTKKHSTAIQIVSSGPDDSNKQIQTGYLKMFATATEKIFIQTPYFIPDQAVLETLRMAAQSGVEVSLMIPAFPDHPFVYRATEWYSKQLLQAGAKIYRYDYGFMHAKMVMIDGRVSSVGSANQDIRSYTLNFEANAFIYDRDVAQQLEIIYQKDMENSTLLDAQYFENQSVWKKFVQRVSRLISPIL</sequence>
<dbReference type="PATRIC" id="fig|1616.3.peg.932"/>
<evidence type="ECO:0000256" key="2">
    <source>
        <dbReference type="ARBA" id="ARBA00022475"/>
    </source>
</evidence>
<evidence type="ECO:0000313" key="16">
    <source>
        <dbReference type="Proteomes" id="UP000051655"/>
    </source>
</evidence>
<dbReference type="InterPro" id="IPR025202">
    <property type="entry name" value="PLD-like_dom"/>
</dbReference>
<comment type="caution">
    <text evidence="15">The sequence shown here is derived from an EMBL/GenBank/DDBJ whole genome shotgun (WGS) entry which is preliminary data.</text>
</comment>
<comment type="subcellular location">
    <subcellularLocation>
        <location evidence="1 12">Cell membrane</location>
        <topology evidence="1 12">Multi-pass membrane protein</topology>
    </subcellularLocation>
</comment>
<evidence type="ECO:0000256" key="1">
    <source>
        <dbReference type="ARBA" id="ARBA00004651"/>
    </source>
</evidence>
<feature type="active site" evidence="12">
    <location>
        <position position="204"/>
    </location>
</feature>
<name>A0A0R2JCU1_9LACO</name>
<dbReference type="InterPro" id="IPR030874">
    <property type="entry name" value="Cardiolipin_synth_Firmi"/>
</dbReference>
<dbReference type="AlphaFoldDB" id="A0A0R2JCU1"/>
<dbReference type="InterPro" id="IPR001736">
    <property type="entry name" value="PLipase_D/transphosphatidylase"/>
</dbReference>
<evidence type="ECO:0000259" key="14">
    <source>
        <dbReference type="PROSITE" id="PS50035"/>
    </source>
</evidence>
<evidence type="ECO:0000313" key="15">
    <source>
        <dbReference type="EMBL" id="KRN75150.1"/>
    </source>
</evidence>
<evidence type="ECO:0000256" key="5">
    <source>
        <dbReference type="ARBA" id="ARBA00022692"/>
    </source>
</evidence>
<dbReference type="SUPFAM" id="SSF56024">
    <property type="entry name" value="Phospholipase D/nuclease"/>
    <property type="match status" value="2"/>
</dbReference>
<keyword evidence="4 12" id="KW-0808">Transferase</keyword>
<dbReference type="SMART" id="SM00155">
    <property type="entry name" value="PLDc"/>
    <property type="match status" value="2"/>
</dbReference>
<dbReference type="InterPro" id="IPR022924">
    <property type="entry name" value="Cardiolipin_synthase"/>
</dbReference>
<keyword evidence="16" id="KW-1185">Reference proteome</keyword>
<evidence type="ECO:0000256" key="3">
    <source>
        <dbReference type="ARBA" id="ARBA00022516"/>
    </source>
</evidence>
<evidence type="ECO:0000256" key="4">
    <source>
        <dbReference type="ARBA" id="ARBA00022679"/>
    </source>
</evidence>
<dbReference type="GO" id="GO:0032049">
    <property type="term" value="P:cardiolipin biosynthetic process"/>
    <property type="evidence" value="ECO:0007669"/>
    <property type="project" value="UniProtKB-UniRule"/>
</dbReference>
<evidence type="ECO:0000256" key="12">
    <source>
        <dbReference type="HAMAP-Rule" id="MF_01916"/>
    </source>
</evidence>
<evidence type="ECO:0000256" key="6">
    <source>
        <dbReference type="ARBA" id="ARBA00022737"/>
    </source>
</evidence>
<evidence type="ECO:0000256" key="13">
    <source>
        <dbReference type="NCBIfam" id="TIGR04265"/>
    </source>
</evidence>
<dbReference type="InterPro" id="IPR027379">
    <property type="entry name" value="CLS_N"/>
</dbReference>
<keyword evidence="6" id="KW-0677">Repeat</keyword>
<keyword evidence="7 12" id="KW-1133">Transmembrane helix</keyword>
<dbReference type="Proteomes" id="UP000051655">
    <property type="component" value="Unassembled WGS sequence"/>
</dbReference>
<evidence type="ECO:0000256" key="7">
    <source>
        <dbReference type="ARBA" id="ARBA00022989"/>
    </source>
</evidence>
<comment type="catalytic activity">
    <reaction evidence="12">
        <text>2 a 1,2-diacyl-sn-glycero-3-phospho-(1'-sn-glycerol) = a cardiolipin + glycerol</text>
        <dbReference type="Rhea" id="RHEA:31451"/>
        <dbReference type="ChEBI" id="CHEBI:17754"/>
        <dbReference type="ChEBI" id="CHEBI:62237"/>
        <dbReference type="ChEBI" id="CHEBI:64716"/>
    </reaction>
</comment>
<feature type="domain" description="PLD phosphodiesterase" evidence="14">
    <location>
        <begin position="192"/>
        <end position="219"/>
    </location>
</feature>
<feature type="domain" description="PLD phosphodiesterase" evidence="14">
    <location>
        <begin position="372"/>
        <end position="399"/>
    </location>
</feature>
<comment type="caution">
    <text evidence="12">Lacks conserved residue(s) required for the propagation of feature annotation.</text>
</comment>
<dbReference type="EC" id="2.7.8.-" evidence="12 13"/>
<feature type="active site" evidence="12">
    <location>
        <position position="384"/>
    </location>
</feature>
<dbReference type="FunFam" id="3.30.870.10:FF:000014">
    <property type="entry name" value="Cardiolipin synthase"/>
    <property type="match status" value="1"/>
</dbReference>
<keyword evidence="3 12" id="KW-0444">Lipid biosynthesis</keyword>
<dbReference type="STRING" id="1616.IV73_GL000911"/>
<dbReference type="EMBL" id="JQBP01000003">
    <property type="protein sequence ID" value="KRN75150.1"/>
    <property type="molecule type" value="Genomic_DNA"/>
</dbReference>
<organism evidence="15 16">
    <name type="scientific">Weissella kandleri</name>
    <dbReference type="NCBI Taxonomy" id="1616"/>
    <lineage>
        <taxon>Bacteria</taxon>
        <taxon>Bacillati</taxon>
        <taxon>Bacillota</taxon>
        <taxon>Bacilli</taxon>
        <taxon>Lactobacillales</taxon>
        <taxon>Lactobacillaceae</taxon>
        <taxon>Weissella</taxon>
    </lineage>
</organism>
<keyword evidence="2 12" id="KW-1003">Cell membrane</keyword>
<dbReference type="GO" id="GO:0005886">
    <property type="term" value="C:plasma membrane"/>
    <property type="evidence" value="ECO:0007669"/>
    <property type="project" value="UniProtKB-SubCell"/>
</dbReference>
<keyword evidence="9 12" id="KW-0472">Membrane</keyword>
<accession>A0A0R2JCU1</accession>
<dbReference type="HAMAP" id="MF_01916">
    <property type="entry name" value="Cardiolipin_synth_Cls"/>
    <property type="match status" value="1"/>
</dbReference>
<dbReference type="PROSITE" id="PS50035">
    <property type="entry name" value="PLD"/>
    <property type="match status" value="2"/>
</dbReference>
<dbReference type="CDD" id="cd09110">
    <property type="entry name" value="PLDc_CLS_1"/>
    <property type="match status" value="1"/>
</dbReference>
<gene>
    <name evidence="15" type="ORF">IV73_GL000911</name>
</gene>
<evidence type="ECO:0000256" key="10">
    <source>
        <dbReference type="ARBA" id="ARBA00023209"/>
    </source>
</evidence>
<feature type="active site" evidence="12">
    <location>
        <position position="199"/>
    </location>
</feature>
<keyword evidence="11 12" id="KW-1208">Phospholipid metabolism</keyword>
<evidence type="ECO:0000256" key="9">
    <source>
        <dbReference type="ARBA" id="ARBA00023136"/>
    </source>
</evidence>
<feature type="transmembrane region" description="Helical" evidence="12">
    <location>
        <begin position="12"/>
        <end position="32"/>
    </location>
</feature>
<dbReference type="CDD" id="cd09112">
    <property type="entry name" value="PLDc_CLS_2"/>
    <property type="match status" value="1"/>
</dbReference>
<evidence type="ECO:0000256" key="11">
    <source>
        <dbReference type="ARBA" id="ARBA00023264"/>
    </source>
</evidence>
<dbReference type="NCBIfam" id="TIGR04265">
    <property type="entry name" value="bac_cardiolipin"/>
    <property type="match status" value="1"/>
</dbReference>
<feature type="active site" evidence="12">
    <location>
        <position position="379"/>
    </location>
</feature>
<keyword evidence="8 12" id="KW-0443">Lipid metabolism</keyword>
<keyword evidence="10 12" id="KW-0594">Phospholipid biosynthesis</keyword>
<dbReference type="Pfam" id="PF13396">
    <property type="entry name" value="PLDc_N"/>
    <property type="match status" value="1"/>
</dbReference>
<feature type="active site" evidence="12">
    <location>
        <position position="377"/>
    </location>
</feature>
<keyword evidence="5 12" id="KW-0812">Transmembrane</keyword>
<dbReference type="PANTHER" id="PTHR21248">
    <property type="entry name" value="CARDIOLIPIN SYNTHASE"/>
    <property type="match status" value="1"/>
</dbReference>
<dbReference type="Pfam" id="PF13091">
    <property type="entry name" value="PLDc_2"/>
    <property type="match status" value="2"/>
</dbReference>
<reference evidence="15 16" key="1">
    <citation type="journal article" date="2015" name="Genome Announc.">
        <title>Expanding the biotechnology potential of lactobacilli through comparative genomics of 213 strains and associated genera.</title>
        <authorList>
            <person name="Sun Z."/>
            <person name="Harris H.M."/>
            <person name="McCann A."/>
            <person name="Guo C."/>
            <person name="Argimon S."/>
            <person name="Zhang W."/>
            <person name="Yang X."/>
            <person name="Jeffery I.B."/>
            <person name="Cooney J.C."/>
            <person name="Kagawa T.F."/>
            <person name="Liu W."/>
            <person name="Song Y."/>
            <person name="Salvetti E."/>
            <person name="Wrobel A."/>
            <person name="Rasinkangas P."/>
            <person name="Parkhill J."/>
            <person name="Rea M.C."/>
            <person name="O'Sullivan O."/>
            <person name="Ritari J."/>
            <person name="Douillard F.P."/>
            <person name="Paul Ross R."/>
            <person name="Yang R."/>
            <person name="Briner A.E."/>
            <person name="Felis G.E."/>
            <person name="de Vos W.M."/>
            <person name="Barrangou R."/>
            <person name="Klaenhammer T.R."/>
            <person name="Caufield P.W."/>
            <person name="Cui Y."/>
            <person name="Zhang H."/>
            <person name="O'Toole P.W."/>
        </authorList>
    </citation>
    <scope>NUCLEOTIDE SEQUENCE [LARGE SCALE GENOMIC DNA]</scope>
    <source>
        <strain evidence="15 16">DSM 20593</strain>
    </source>
</reference>
<proteinExistence type="inferred from homology"/>
<dbReference type="Gene3D" id="3.30.870.10">
    <property type="entry name" value="Endonuclease Chain A"/>
    <property type="match status" value="2"/>
</dbReference>